<dbReference type="RefSeq" id="WP_235293730.1">
    <property type="nucleotide sequence ID" value="NZ_BSOH01000020.1"/>
</dbReference>
<dbReference type="InterPro" id="IPR039421">
    <property type="entry name" value="Type_1_exporter"/>
</dbReference>
<dbReference type="SUPFAM" id="SSF52540">
    <property type="entry name" value="P-loop containing nucleoside triphosphate hydrolases"/>
    <property type="match status" value="1"/>
</dbReference>
<evidence type="ECO:0000256" key="1">
    <source>
        <dbReference type="ARBA" id="ARBA00004651"/>
    </source>
</evidence>
<comment type="similarity">
    <text evidence="2">Belongs to the ABC transporter superfamily. ABCB family. Multidrug resistance exporter (TC 3.A.1.201) subfamily.</text>
</comment>
<keyword evidence="4 9" id="KW-0812">Transmembrane</keyword>
<dbReference type="FunFam" id="3.40.50.300:FF:000205">
    <property type="entry name" value="ABC transporter B family member 4"/>
    <property type="match status" value="1"/>
</dbReference>
<dbReference type="CDD" id="cd18576">
    <property type="entry name" value="ABC_6TM_bac_exporter_ABCB8_10_like"/>
    <property type="match status" value="1"/>
</dbReference>
<dbReference type="Proteomes" id="UP001156666">
    <property type="component" value="Unassembled WGS sequence"/>
</dbReference>
<feature type="transmembrane region" description="Helical" evidence="9">
    <location>
        <begin position="153"/>
        <end position="171"/>
    </location>
</feature>
<comment type="caution">
    <text evidence="12">The sequence shown here is derived from an EMBL/GenBank/DDBJ whole genome shotgun (WGS) entry which is preliminary data.</text>
</comment>
<dbReference type="GO" id="GO:0090374">
    <property type="term" value="P:oligopeptide export from mitochondrion"/>
    <property type="evidence" value="ECO:0007669"/>
    <property type="project" value="TreeGrafter"/>
</dbReference>
<dbReference type="GO" id="GO:0016887">
    <property type="term" value="F:ATP hydrolysis activity"/>
    <property type="evidence" value="ECO:0007669"/>
    <property type="project" value="InterPro"/>
</dbReference>
<dbReference type="InterPro" id="IPR003593">
    <property type="entry name" value="AAA+_ATPase"/>
</dbReference>
<comment type="subcellular location">
    <subcellularLocation>
        <location evidence="1">Cell membrane</location>
        <topology evidence="1">Multi-pass membrane protein</topology>
    </subcellularLocation>
</comment>
<gene>
    <name evidence="12" type="ORF">GCM10007940_29810</name>
</gene>
<keyword evidence="8 9" id="KW-0472">Membrane</keyword>
<dbReference type="PANTHER" id="PTHR43394:SF1">
    <property type="entry name" value="ATP-BINDING CASSETTE SUB-FAMILY B MEMBER 10, MITOCHONDRIAL"/>
    <property type="match status" value="1"/>
</dbReference>
<dbReference type="EMBL" id="BSOH01000020">
    <property type="protein sequence ID" value="GLR18365.1"/>
    <property type="molecule type" value="Genomic_DNA"/>
</dbReference>
<keyword evidence="6 12" id="KW-0067">ATP-binding</keyword>
<dbReference type="Gene3D" id="1.20.1560.10">
    <property type="entry name" value="ABC transporter type 1, transmembrane domain"/>
    <property type="match status" value="2"/>
</dbReference>
<feature type="domain" description="ABC transmembrane type-1" evidence="11">
    <location>
        <begin position="34"/>
        <end position="317"/>
    </location>
</feature>
<protein>
    <submittedName>
        <fullName evidence="12">Multidrug ABC transporter ATP-binding protein</fullName>
    </submittedName>
</protein>
<proteinExistence type="inferred from homology"/>
<feature type="transmembrane region" description="Helical" evidence="9">
    <location>
        <begin position="291"/>
        <end position="316"/>
    </location>
</feature>
<dbReference type="PANTHER" id="PTHR43394">
    <property type="entry name" value="ATP-DEPENDENT PERMEASE MDL1, MITOCHONDRIAL"/>
    <property type="match status" value="1"/>
</dbReference>
<keyword evidence="3" id="KW-0813">Transport</keyword>
<evidence type="ECO:0000256" key="3">
    <source>
        <dbReference type="ARBA" id="ARBA00022448"/>
    </source>
</evidence>
<evidence type="ECO:0000256" key="5">
    <source>
        <dbReference type="ARBA" id="ARBA00022741"/>
    </source>
</evidence>
<evidence type="ECO:0000313" key="13">
    <source>
        <dbReference type="Proteomes" id="UP001156666"/>
    </source>
</evidence>
<dbReference type="Gene3D" id="3.40.50.300">
    <property type="entry name" value="P-loop containing nucleotide triphosphate hydrolases"/>
    <property type="match status" value="1"/>
</dbReference>
<reference evidence="12" key="1">
    <citation type="journal article" date="2014" name="Int. J. Syst. Evol. Microbiol.">
        <title>Complete genome sequence of Corynebacterium casei LMG S-19264T (=DSM 44701T), isolated from a smear-ripened cheese.</title>
        <authorList>
            <consortium name="US DOE Joint Genome Institute (JGI-PGF)"/>
            <person name="Walter F."/>
            <person name="Albersmeier A."/>
            <person name="Kalinowski J."/>
            <person name="Ruckert C."/>
        </authorList>
    </citation>
    <scope>NUCLEOTIDE SEQUENCE</scope>
    <source>
        <strain evidence="12">NBRC 108769</strain>
    </source>
</reference>
<dbReference type="SUPFAM" id="SSF90123">
    <property type="entry name" value="ABC transporter transmembrane region"/>
    <property type="match status" value="1"/>
</dbReference>
<dbReference type="PROSITE" id="PS50893">
    <property type="entry name" value="ABC_TRANSPORTER_2"/>
    <property type="match status" value="1"/>
</dbReference>
<organism evidence="12 13">
    <name type="scientific">Portibacter lacus</name>
    <dbReference type="NCBI Taxonomy" id="1099794"/>
    <lineage>
        <taxon>Bacteria</taxon>
        <taxon>Pseudomonadati</taxon>
        <taxon>Bacteroidota</taxon>
        <taxon>Saprospiria</taxon>
        <taxon>Saprospirales</taxon>
        <taxon>Haliscomenobacteraceae</taxon>
        <taxon>Portibacter</taxon>
    </lineage>
</organism>
<evidence type="ECO:0000256" key="7">
    <source>
        <dbReference type="ARBA" id="ARBA00022989"/>
    </source>
</evidence>
<dbReference type="GO" id="GO:0015421">
    <property type="term" value="F:ABC-type oligopeptide transporter activity"/>
    <property type="evidence" value="ECO:0007669"/>
    <property type="project" value="TreeGrafter"/>
</dbReference>
<feature type="domain" description="ABC transporter" evidence="10">
    <location>
        <begin position="351"/>
        <end position="587"/>
    </location>
</feature>
<name>A0AA37SUQ0_9BACT</name>
<reference evidence="12" key="2">
    <citation type="submission" date="2023-01" db="EMBL/GenBank/DDBJ databases">
        <title>Draft genome sequence of Portibacter lacus strain NBRC 108769.</title>
        <authorList>
            <person name="Sun Q."/>
            <person name="Mori K."/>
        </authorList>
    </citation>
    <scope>NUCLEOTIDE SEQUENCE</scope>
    <source>
        <strain evidence="12">NBRC 108769</strain>
    </source>
</reference>
<dbReference type="InterPro" id="IPR011527">
    <property type="entry name" value="ABC1_TM_dom"/>
</dbReference>
<dbReference type="Pfam" id="PF00664">
    <property type="entry name" value="ABC_membrane"/>
    <property type="match status" value="1"/>
</dbReference>
<dbReference type="PROSITE" id="PS50929">
    <property type="entry name" value="ABC_TM1F"/>
    <property type="match status" value="1"/>
</dbReference>
<dbReference type="InterPro" id="IPR027417">
    <property type="entry name" value="P-loop_NTPase"/>
</dbReference>
<dbReference type="GO" id="GO:0005524">
    <property type="term" value="F:ATP binding"/>
    <property type="evidence" value="ECO:0007669"/>
    <property type="project" value="UniProtKB-KW"/>
</dbReference>
<dbReference type="PROSITE" id="PS00211">
    <property type="entry name" value="ABC_TRANSPORTER_1"/>
    <property type="match status" value="1"/>
</dbReference>
<evidence type="ECO:0000256" key="9">
    <source>
        <dbReference type="SAM" id="Phobius"/>
    </source>
</evidence>
<dbReference type="InterPro" id="IPR036640">
    <property type="entry name" value="ABC1_TM_sf"/>
</dbReference>
<feature type="transmembrane region" description="Helical" evidence="9">
    <location>
        <begin position="31"/>
        <end position="54"/>
    </location>
</feature>
<dbReference type="CDD" id="cd03249">
    <property type="entry name" value="ABC_MTABC3_MDL1_MDL2"/>
    <property type="match status" value="1"/>
</dbReference>
<accession>A0AA37SUQ0</accession>
<dbReference type="Pfam" id="PF00005">
    <property type="entry name" value="ABC_tran"/>
    <property type="match status" value="1"/>
</dbReference>
<sequence length="593" mass="66306">MKETEEKSKKLNKEQLREAWKMFKFVKPYRWYFIGGLILLFISSLLVMVFPWLAGQLIDIANNEGKYGLTLEKSGYILLIILVIQGIVSYFRVIFFAQVSERGMADVRKNLYQKLISLPVFFFEENRVGELMSRISSDVDQLQQLFSVTLAEFLRQILILVVGIAYVVYAAPQLSLVMLASFPFIVVGAVFFGRFVRKLSKKRQEELADTNVVVEESLQGIRTVKTFTNEIFEFNRYVDKIANLVKISLNLASVRALFSSFIIVVLFGGIFFIVWYGSKLVLEGTMTVGDLVSFITFMAFIGGSLGSLGTFYTQILSTLGGTERLREILNTPGEIDIDNFKEDTLDVSGRIKFNDVEFSYPSRADLPVLKGINLEVNPGEKIALVGQSGSGKSTIVQLLMRLYDIGAGSITLDEKNITEYDLTAFRSLISIVPQEVLLFGGSIKQNIAYGKPNATDEEIQHAAEQANAYEFISRFPDGFETMIGERGIKLSGGQKQRIAIARAILNDPEILILDEATSSLDSESEKLVQDALNKLMKGRTSIIIAHRLSTIVDVDQIYVLENGVIVEQGTHTELSNIENGAYSNLAKLQFQTA</sequence>
<feature type="transmembrane region" description="Helical" evidence="9">
    <location>
        <begin position="177"/>
        <end position="196"/>
    </location>
</feature>
<feature type="transmembrane region" description="Helical" evidence="9">
    <location>
        <begin position="74"/>
        <end position="95"/>
    </location>
</feature>
<evidence type="ECO:0000256" key="4">
    <source>
        <dbReference type="ARBA" id="ARBA00022692"/>
    </source>
</evidence>
<dbReference type="GO" id="GO:0005886">
    <property type="term" value="C:plasma membrane"/>
    <property type="evidence" value="ECO:0007669"/>
    <property type="project" value="UniProtKB-SubCell"/>
</dbReference>
<evidence type="ECO:0000256" key="8">
    <source>
        <dbReference type="ARBA" id="ARBA00023136"/>
    </source>
</evidence>
<evidence type="ECO:0000256" key="6">
    <source>
        <dbReference type="ARBA" id="ARBA00022840"/>
    </source>
</evidence>
<evidence type="ECO:0000259" key="10">
    <source>
        <dbReference type="PROSITE" id="PS50893"/>
    </source>
</evidence>
<feature type="transmembrane region" description="Helical" evidence="9">
    <location>
        <begin position="256"/>
        <end position="276"/>
    </location>
</feature>
<dbReference type="InterPro" id="IPR003439">
    <property type="entry name" value="ABC_transporter-like_ATP-bd"/>
</dbReference>
<evidence type="ECO:0000313" key="12">
    <source>
        <dbReference type="EMBL" id="GLR18365.1"/>
    </source>
</evidence>
<dbReference type="SMART" id="SM00382">
    <property type="entry name" value="AAA"/>
    <property type="match status" value="1"/>
</dbReference>
<keyword evidence="5" id="KW-0547">Nucleotide-binding</keyword>
<evidence type="ECO:0000259" key="11">
    <source>
        <dbReference type="PROSITE" id="PS50929"/>
    </source>
</evidence>
<dbReference type="InterPro" id="IPR017871">
    <property type="entry name" value="ABC_transporter-like_CS"/>
</dbReference>
<evidence type="ECO:0000256" key="2">
    <source>
        <dbReference type="ARBA" id="ARBA00007577"/>
    </source>
</evidence>
<keyword evidence="13" id="KW-1185">Reference proteome</keyword>
<dbReference type="AlphaFoldDB" id="A0AA37SUQ0"/>
<keyword evidence="7 9" id="KW-1133">Transmembrane helix</keyword>